<protein>
    <recommendedName>
        <fullName evidence="3">DUF559 domain-containing protein</fullName>
    </recommendedName>
</protein>
<proteinExistence type="predicted"/>
<evidence type="ECO:0000313" key="2">
    <source>
        <dbReference type="Proteomes" id="UP000000998"/>
    </source>
</evidence>
<organism evidence="1 2">
    <name type="scientific">Marinobacter nauticus (strain ATCC 700491 / DSM 11845 / VT8)</name>
    <name type="common">Marinobacter aquaeolei</name>
    <dbReference type="NCBI Taxonomy" id="351348"/>
    <lineage>
        <taxon>Bacteria</taxon>
        <taxon>Pseudomonadati</taxon>
        <taxon>Pseudomonadota</taxon>
        <taxon>Gammaproteobacteria</taxon>
        <taxon>Pseudomonadales</taxon>
        <taxon>Marinobacteraceae</taxon>
        <taxon>Marinobacter</taxon>
    </lineage>
</organism>
<evidence type="ECO:0000313" key="1">
    <source>
        <dbReference type="EMBL" id="ABM20993.1"/>
    </source>
</evidence>
<reference evidence="2" key="1">
    <citation type="journal article" date="2011" name="Appl. Environ. Microbiol.">
        <title>Genomic potential of Marinobacter aquaeolei, a biogeochemical 'opportunitroph'.</title>
        <authorList>
            <person name="Singer E."/>
            <person name="Webb E.A."/>
            <person name="Nelson W.C."/>
            <person name="Heidelberg J.F."/>
            <person name="Ivanova N."/>
            <person name="Pati A."/>
            <person name="Edwards K.J."/>
        </authorList>
    </citation>
    <scope>NUCLEOTIDE SEQUENCE [LARGE SCALE GENOMIC DNA]</scope>
    <source>
        <strain evidence="2">ATCC 700491 / DSM 11845 / VT8</strain>
    </source>
</reference>
<accession>A1U7M4</accession>
<dbReference type="OrthoDB" id="5797404at2"/>
<dbReference type="EMBL" id="CP000515">
    <property type="protein sequence ID" value="ABM20993.1"/>
    <property type="molecule type" value="Genomic_DNA"/>
</dbReference>
<gene>
    <name evidence="1" type="ordered locus">Maqu_4140</name>
</gene>
<geneLocation type="plasmid" evidence="1 2">
    <name>pMAQU01</name>
</geneLocation>
<dbReference type="AlphaFoldDB" id="A1U7M4"/>
<dbReference type="HOGENOM" id="CLU_2494215_0_0_6"/>
<dbReference type="RefSeq" id="WP_011783360.1">
    <property type="nucleotide sequence ID" value="NC_008738.1"/>
</dbReference>
<name>A1U7M4_MARN8</name>
<dbReference type="Proteomes" id="UP000000998">
    <property type="component" value="Plasmid pMAQU01"/>
</dbReference>
<keyword evidence="1" id="KW-0614">Plasmid</keyword>
<evidence type="ECO:0008006" key="3">
    <source>
        <dbReference type="Google" id="ProtNLM"/>
    </source>
</evidence>
<dbReference type="KEGG" id="maq:Maqu_4140"/>
<sequence length="86" mass="9930">MIAVEIDGWSNHGEHLSDHISDRERGLFFASHDWLTFRVAHGQAINNPGMLVDAIANAMNYRQPVDRQSIQLEEIPHKHGIWYRLV</sequence>